<reference evidence="1 2" key="1">
    <citation type="submission" date="2010-04" db="EMBL/GenBank/DDBJ databases">
        <authorList>
            <person name="Muzny D."/>
            <person name="Qin X."/>
            <person name="Deng J."/>
            <person name="Jiang H."/>
            <person name="Liu Y."/>
            <person name="Qu J."/>
            <person name="Song X.-Z."/>
            <person name="Zhang L."/>
            <person name="Thornton R."/>
            <person name="Coyle M."/>
            <person name="Francisco L."/>
            <person name="Jackson L."/>
            <person name="Javaid M."/>
            <person name="Korchina V."/>
            <person name="Kovar C."/>
            <person name="Mata R."/>
            <person name="Mathew T."/>
            <person name="Ngo R."/>
            <person name="Nguyen L."/>
            <person name="Nguyen N."/>
            <person name="Okwuonu G."/>
            <person name="Ongeri F."/>
            <person name="Pham C."/>
            <person name="Simmons D."/>
            <person name="Wilczek-Boney K."/>
            <person name="Hale W."/>
            <person name="Jakkamsetti A."/>
            <person name="Pham P."/>
            <person name="Ruth R."/>
            <person name="San Lucas F."/>
            <person name="Warren J."/>
            <person name="Zhang J."/>
            <person name="Zhao Z."/>
            <person name="Zhou C."/>
            <person name="Zhu D."/>
            <person name="Lee S."/>
            <person name="Bess C."/>
            <person name="Blankenburg K."/>
            <person name="Forbes L."/>
            <person name="Fu Q."/>
            <person name="Gubbala S."/>
            <person name="Hirani K."/>
            <person name="Jayaseelan J.C."/>
            <person name="Lara F."/>
            <person name="Munidasa M."/>
            <person name="Palculict T."/>
            <person name="Patil S."/>
            <person name="Pu L.-L."/>
            <person name="Saada N."/>
            <person name="Tang L."/>
            <person name="Weissenberger G."/>
            <person name="Zhu Y."/>
            <person name="Hemphill L."/>
            <person name="Shang Y."/>
            <person name="Youmans B."/>
            <person name="Ayvaz T."/>
            <person name="Ross M."/>
            <person name="Santibanez J."/>
            <person name="Aqrawi P."/>
            <person name="Gross S."/>
            <person name="Joshi V."/>
            <person name="Fowler G."/>
            <person name="Nazareth L."/>
            <person name="Reid J."/>
            <person name="Worley K."/>
            <person name="Petrosino J."/>
            <person name="Highlander S."/>
            <person name="Gibbs R."/>
        </authorList>
    </citation>
    <scope>NUCLEOTIDE SEQUENCE [LARGE SCALE GENOMIC DNA]</scope>
    <source>
        <strain evidence="1 2">ATCC BAA-614</strain>
    </source>
</reference>
<evidence type="ECO:0000313" key="1">
    <source>
        <dbReference type="EMBL" id="EFG78781.1"/>
    </source>
</evidence>
<accession>D5P540</accession>
<proteinExistence type="predicted"/>
<dbReference type="HOGENOM" id="CLU_2789489_0_0_11"/>
<gene>
    <name evidence="1" type="ORF">HMPREF0591_1284</name>
</gene>
<protein>
    <submittedName>
        <fullName evidence="1">Uncharacterized protein</fullName>
    </submittedName>
</protein>
<dbReference type="Proteomes" id="UP000003653">
    <property type="component" value="Unassembled WGS sequence"/>
</dbReference>
<dbReference type="EMBL" id="ADNV01000096">
    <property type="protein sequence ID" value="EFG78781.1"/>
    <property type="molecule type" value="Genomic_DNA"/>
</dbReference>
<dbReference type="AlphaFoldDB" id="D5P540"/>
<evidence type="ECO:0000313" key="2">
    <source>
        <dbReference type="Proteomes" id="UP000003653"/>
    </source>
</evidence>
<sequence length="68" mass="7812">MLRCWAFAVAVLDELRFTHRGRRGYLCRRGFAVPLRSIDRGGGGPFGDRRPAIDVEFLDVLPQVCHRR</sequence>
<organism evidence="1 2">
    <name type="scientific">Mycobacterium parascrofulaceum ATCC BAA-614</name>
    <dbReference type="NCBI Taxonomy" id="525368"/>
    <lineage>
        <taxon>Bacteria</taxon>
        <taxon>Bacillati</taxon>
        <taxon>Actinomycetota</taxon>
        <taxon>Actinomycetes</taxon>
        <taxon>Mycobacteriales</taxon>
        <taxon>Mycobacteriaceae</taxon>
        <taxon>Mycobacterium</taxon>
        <taxon>Mycobacterium simiae complex</taxon>
    </lineage>
</organism>
<name>D5P540_9MYCO</name>
<keyword evidence="2" id="KW-1185">Reference proteome</keyword>
<comment type="caution">
    <text evidence="1">The sequence shown here is derived from an EMBL/GenBank/DDBJ whole genome shotgun (WGS) entry which is preliminary data.</text>
</comment>